<comment type="caution">
    <text evidence="13">Lacks conserved residue(s) required for the propagation of feature annotation.</text>
</comment>
<name>A0ABY7M125_9MOLU</name>
<comment type="subunit">
    <text evidence="3 13">Tetramer of two alpha and two beta subunits.</text>
</comment>
<dbReference type="PANTHER" id="PTHR11538:SF41">
    <property type="entry name" value="PHENYLALANINE--TRNA LIGASE, MITOCHONDRIAL"/>
    <property type="match status" value="1"/>
</dbReference>
<gene>
    <name evidence="13 16" type="primary">pheS</name>
    <name evidence="16" type="ORF">O7R10_02385</name>
</gene>
<dbReference type="SUPFAM" id="SSF55681">
    <property type="entry name" value="Class II aaRS and biotin synthetases"/>
    <property type="match status" value="1"/>
</dbReference>
<keyword evidence="4 13" id="KW-0963">Cytoplasm</keyword>
<evidence type="ECO:0000256" key="12">
    <source>
        <dbReference type="ARBA" id="ARBA00049255"/>
    </source>
</evidence>
<accession>A0ABY7M125</accession>
<dbReference type="InterPro" id="IPR006195">
    <property type="entry name" value="aa-tRNA-synth_II"/>
</dbReference>
<evidence type="ECO:0000256" key="1">
    <source>
        <dbReference type="ARBA" id="ARBA00004496"/>
    </source>
</evidence>
<dbReference type="InterPro" id="IPR002319">
    <property type="entry name" value="Phenylalanyl-tRNA_Synthase"/>
</dbReference>
<keyword evidence="5 13" id="KW-0436">Ligase</keyword>
<keyword evidence="6 13" id="KW-0479">Metal-binding</keyword>
<dbReference type="InterPro" id="IPR004188">
    <property type="entry name" value="Phe-tRNA_ligase_II_N"/>
</dbReference>
<evidence type="ECO:0000256" key="13">
    <source>
        <dbReference type="HAMAP-Rule" id="MF_00281"/>
    </source>
</evidence>
<evidence type="ECO:0000256" key="2">
    <source>
        <dbReference type="ARBA" id="ARBA00010207"/>
    </source>
</evidence>
<evidence type="ECO:0000256" key="14">
    <source>
        <dbReference type="SAM" id="Coils"/>
    </source>
</evidence>
<dbReference type="GO" id="GO:0004826">
    <property type="term" value="F:phenylalanine-tRNA ligase activity"/>
    <property type="evidence" value="ECO:0007669"/>
    <property type="project" value="UniProtKB-EC"/>
</dbReference>
<keyword evidence="9 13" id="KW-0460">Magnesium</keyword>
<evidence type="ECO:0000259" key="15">
    <source>
        <dbReference type="PROSITE" id="PS50862"/>
    </source>
</evidence>
<dbReference type="Proteomes" id="UP001210120">
    <property type="component" value="Chromosome"/>
</dbReference>
<dbReference type="InterPro" id="IPR022911">
    <property type="entry name" value="Phe_tRNA_ligase_alpha1_bac"/>
</dbReference>
<evidence type="ECO:0000256" key="5">
    <source>
        <dbReference type="ARBA" id="ARBA00022598"/>
    </source>
</evidence>
<keyword evidence="8 13" id="KW-0067">ATP-binding</keyword>
<comment type="subcellular location">
    <subcellularLocation>
        <location evidence="1 13">Cytoplasm</location>
    </subcellularLocation>
</comment>
<evidence type="ECO:0000256" key="3">
    <source>
        <dbReference type="ARBA" id="ARBA00011209"/>
    </source>
</evidence>
<evidence type="ECO:0000256" key="11">
    <source>
        <dbReference type="ARBA" id="ARBA00023146"/>
    </source>
</evidence>
<dbReference type="CDD" id="cd00496">
    <property type="entry name" value="PheRS_alpha_core"/>
    <property type="match status" value="1"/>
</dbReference>
<evidence type="ECO:0000256" key="4">
    <source>
        <dbReference type="ARBA" id="ARBA00022490"/>
    </source>
</evidence>
<evidence type="ECO:0000256" key="10">
    <source>
        <dbReference type="ARBA" id="ARBA00022917"/>
    </source>
</evidence>
<protein>
    <recommendedName>
        <fullName evidence="13">Phenylalanine--tRNA ligase alpha subunit</fullName>
        <ecNumber evidence="13">6.1.1.20</ecNumber>
    </recommendedName>
    <alternativeName>
        <fullName evidence="13">Phenylalanyl-tRNA synthetase alpha subunit</fullName>
        <shortName evidence="13">PheRS</shortName>
    </alternativeName>
</protein>
<dbReference type="InterPro" id="IPR004529">
    <property type="entry name" value="Phe-tRNA-synth_IIc_asu"/>
</dbReference>
<dbReference type="NCBIfam" id="TIGR00468">
    <property type="entry name" value="pheS"/>
    <property type="match status" value="1"/>
</dbReference>
<dbReference type="EMBL" id="CP115156">
    <property type="protein sequence ID" value="WBL31425.1"/>
    <property type="molecule type" value="Genomic_DNA"/>
</dbReference>
<dbReference type="PANTHER" id="PTHR11538">
    <property type="entry name" value="PHENYLALANYL-TRNA SYNTHETASE"/>
    <property type="match status" value="1"/>
</dbReference>
<keyword evidence="14" id="KW-0175">Coiled coil</keyword>
<dbReference type="EC" id="6.1.1.20" evidence="13"/>
<evidence type="ECO:0000256" key="9">
    <source>
        <dbReference type="ARBA" id="ARBA00022842"/>
    </source>
</evidence>
<keyword evidence="17" id="KW-1185">Reference proteome</keyword>
<comment type="similarity">
    <text evidence="2 13">Belongs to the class-II aminoacyl-tRNA synthetase family. Phe-tRNA synthetase alpha subunit type 1 subfamily.</text>
</comment>
<evidence type="ECO:0000256" key="6">
    <source>
        <dbReference type="ARBA" id="ARBA00022723"/>
    </source>
</evidence>
<sequence length="348" mass="41399">MNENKNNLIFLEEKIKELEFKIKNDLKKAKNKIDLKKIEIQYLGKEGYIYFLLKEIKKQSLEMKKKNGNKINIFKKKVVLLIKAKINDIEKENLSYLIKKQKIDVTLPSFPFRIGSIHPLNKTIEEIEKLFIKLGYSIFSGNEIETDFYNFDMLNMDKNHPARDMHDSFYLSNFLEKKLLRTHTSSVQIKAMLKNKSKPFKMISSGKVYRRDKDDDTHSHQFIQLEGFIVDFNINLIHLQETIKIFIENFFDQEQKIRFRPSYFPFTNPSLEVDLIMTDKNNQNNYLEIIGAGMIHPEILKKGNYDPSKYSGFAFGMGIERITMLKYYIKDIRNFYNNDIRFLRQFSE</sequence>
<keyword evidence="11 13" id="KW-0030">Aminoacyl-tRNA synthetase</keyword>
<dbReference type="Gene3D" id="3.30.930.10">
    <property type="entry name" value="Bira Bifunctional Protein, Domain 2"/>
    <property type="match status" value="1"/>
</dbReference>
<dbReference type="Pfam" id="PF02912">
    <property type="entry name" value="Phe_tRNA-synt_N"/>
    <property type="match status" value="1"/>
</dbReference>
<dbReference type="PROSITE" id="PS50862">
    <property type="entry name" value="AA_TRNA_LIGASE_II"/>
    <property type="match status" value="1"/>
</dbReference>
<keyword evidence="10 13" id="KW-0648">Protein biosynthesis</keyword>
<dbReference type="InterPro" id="IPR010978">
    <property type="entry name" value="tRNA-bd_arm"/>
</dbReference>
<dbReference type="Pfam" id="PF01409">
    <property type="entry name" value="tRNA-synt_2d"/>
    <property type="match status" value="1"/>
</dbReference>
<organism evidence="16 17">
    <name type="scientific">Candidatus Phytoplasma sacchari</name>
    <dbReference type="NCBI Taxonomy" id="2609813"/>
    <lineage>
        <taxon>Bacteria</taxon>
        <taxon>Bacillati</taxon>
        <taxon>Mycoplasmatota</taxon>
        <taxon>Mollicutes</taxon>
        <taxon>Acholeplasmatales</taxon>
        <taxon>Acholeplasmataceae</taxon>
        <taxon>Candidatus Phytoplasma</taxon>
        <taxon>16SrXI (Rice yellow dwarf group)</taxon>
    </lineage>
</organism>
<dbReference type="HAMAP" id="MF_00281">
    <property type="entry name" value="Phe_tRNA_synth_alpha1"/>
    <property type="match status" value="1"/>
</dbReference>
<keyword evidence="7 13" id="KW-0547">Nucleotide-binding</keyword>
<comment type="cofactor">
    <cofactor evidence="13">
        <name>Mg(2+)</name>
        <dbReference type="ChEBI" id="CHEBI:18420"/>
    </cofactor>
    <text evidence="13">Binds 2 magnesium ions per tetramer.</text>
</comment>
<feature type="coiled-coil region" evidence="14">
    <location>
        <begin position="1"/>
        <end position="28"/>
    </location>
</feature>
<dbReference type="SUPFAM" id="SSF46589">
    <property type="entry name" value="tRNA-binding arm"/>
    <property type="match status" value="1"/>
</dbReference>
<evidence type="ECO:0000313" key="17">
    <source>
        <dbReference type="Proteomes" id="UP001210120"/>
    </source>
</evidence>
<proteinExistence type="inferred from homology"/>
<evidence type="ECO:0000256" key="7">
    <source>
        <dbReference type="ARBA" id="ARBA00022741"/>
    </source>
</evidence>
<feature type="domain" description="Aminoacyl-transfer RNA synthetases class-II family profile" evidence="15">
    <location>
        <begin position="180"/>
        <end position="325"/>
    </location>
</feature>
<reference evidence="16" key="1">
    <citation type="submission" date="2022-12" db="EMBL/GenBank/DDBJ databases">
        <title>Genomic Characterization of Candidatus Phytoplasma sacchari in China.</title>
        <authorList>
            <person name="Zhang R.-Y."/>
        </authorList>
    </citation>
    <scope>NUCLEOTIDE SEQUENCE [LARGE SCALE GENOMIC DNA]</scope>
    <source>
        <strain evidence="16">SCWL1</strain>
    </source>
</reference>
<dbReference type="InterPro" id="IPR045864">
    <property type="entry name" value="aa-tRNA-synth_II/BPL/LPL"/>
</dbReference>
<comment type="catalytic activity">
    <reaction evidence="12 13">
        <text>tRNA(Phe) + L-phenylalanine + ATP = L-phenylalanyl-tRNA(Phe) + AMP + diphosphate + H(+)</text>
        <dbReference type="Rhea" id="RHEA:19413"/>
        <dbReference type="Rhea" id="RHEA-COMP:9668"/>
        <dbReference type="Rhea" id="RHEA-COMP:9699"/>
        <dbReference type="ChEBI" id="CHEBI:15378"/>
        <dbReference type="ChEBI" id="CHEBI:30616"/>
        <dbReference type="ChEBI" id="CHEBI:33019"/>
        <dbReference type="ChEBI" id="CHEBI:58095"/>
        <dbReference type="ChEBI" id="CHEBI:78442"/>
        <dbReference type="ChEBI" id="CHEBI:78531"/>
        <dbReference type="ChEBI" id="CHEBI:456215"/>
        <dbReference type="EC" id="6.1.1.20"/>
    </reaction>
</comment>
<evidence type="ECO:0000313" key="16">
    <source>
        <dbReference type="EMBL" id="WBL31425.1"/>
    </source>
</evidence>
<evidence type="ECO:0000256" key="8">
    <source>
        <dbReference type="ARBA" id="ARBA00022840"/>
    </source>
</evidence>